<feature type="compositionally biased region" description="Basic and acidic residues" evidence="1">
    <location>
        <begin position="251"/>
        <end position="261"/>
    </location>
</feature>
<evidence type="ECO:0000259" key="2">
    <source>
        <dbReference type="SMART" id="SM00563"/>
    </source>
</evidence>
<dbReference type="CDD" id="cd06551">
    <property type="entry name" value="LPLAT"/>
    <property type="match status" value="1"/>
</dbReference>
<feature type="domain" description="Phospholipid/glycerol acyltransferase" evidence="2">
    <location>
        <begin position="52"/>
        <end position="171"/>
    </location>
</feature>
<dbReference type="SUPFAM" id="SSF69593">
    <property type="entry name" value="Glycerol-3-phosphate (1)-acyltransferase"/>
    <property type="match status" value="1"/>
</dbReference>
<evidence type="ECO:0000313" key="3">
    <source>
        <dbReference type="EMBL" id="SDE80099.1"/>
    </source>
</evidence>
<evidence type="ECO:0000256" key="1">
    <source>
        <dbReference type="SAM" id="MobiDB-lite"/>
    </source>
</evidence>
<accession>A0A1G7FW41</accession>
<dbReference type="InterPro" id="IPR002123">
    <property type="entry name" value="Plipid/glycerol_acylTrfase"/>
</dbReference>
<proteinExistence type="predicted"/>
<dbReference type="SMART" id="SM00563">
    <property type="entry name" value="PlsC"/>
    <property type="match status" value="1"/>
</dbReference>
<dbReference type="EMBL" id="FNAT01000004">
    <property type="protein sequence ID" value="SDE80099.1"/>
    <property type="molecule type" value="Genomic_DNA"/>
</dbReference>
<dbReference type="Proteomes" id="UP000198922">
    <property type="component" value="Unassembled WGS sequence"/>
</dbReference>
<dbReference type="STRING" id="521013.SAMN04488567_2595"/>
<name>A0A1G7FW41_9RHOB</name>
<gene>
    <name evidence="3" type="ORF">SAMN04488567_2595</name>
</gene>
<feature type="region of interest" description="Disordered" evidence="1">
    <location>
        <begin position="251"/>
        <end position="275"/>
    </location>
</feature>
<keyword evidence="3" id="KW-0012">Acyltransferase</keyword>
<dbReference type="RefSeq" id="WP_090112616.1">
    <property type="nucleotide sequence ID" value="NZ_FNAT01000004.1"/>
</dbReference>
<evidence type="ECO:0000313" key="4">
    <source>
        <dbReference type="Proteomes" id="UP000198922"/>
    </source>
</evidence>
<protein>
    <submittedName>
        <fullName evidence="3">1-acyl-sn-glycerol-3-phosphate acyltransferase</fullName>
    </submittedName>
</protein>
<keyword evidence="4" id="KW-1185">Reference proteome</keyword>
<organism evidence="3 4">
    <name type="scientific">Limimaricola pyoseonensis</name>
    <dbReference type="NCBI Taxonomy" id="521013"/>
    <lineage>
        <taxon>Bacteria</taxon>
        <taxon>Pseudomonadati</taxon>
        <taxon>Pseudomonadota</taxon>
        <taxon>Alphaproteobacteria</taxon>
        <taxon>Rhodobacterales</taxon>
        <taxon>Paracoccaceae</taxon>
        <taxon>Limimaricola</taxon>
    </lineage>
</organism>
<keyword evidence="3" id="KW-0808">Transferase</keyword>
<dbReference type="GO" id="GO:0016746">
    <property type="term" value="F:acyltransferase activity"/>
    <property type="evidence" value="ECO:0007669"/>
    <property type="project" value="UniProtKB-KW"/>
</dbReference>
<feature type="compositionally biased region" description="Pro residues" evidence="1">
    <location>
        <begin position="262"/>
        <end position="275"/>
    </location>
</feature>
<reference evidence="4" key="1">
    <citation type="submission" date="2016-10" db="EMBL/GenBank/DDBJ databases">
        <authorList>
            <person name="Varghese N."/>
            <person name="Submissions S."/>
        </authorList>
    </citation>
    <scope>NUCLEOTIDE SEQUENCE [LARGE SCALE GENOMIC DNA]</scope>
    <source>
        <strain evidence="4">DSM 21424</strain>
    </source>
</reference>
<sequence length="275" mass="30321">MSRPSDDDPVARRSDAACRFFARVMRRELSRHFRAVRIARPGLPALAENRPVMICANHPSWWDPAMFIALHPELFPKREGFGPIDAAMLERYRFMARIGAFGVRQDDARGGADFLRTARALMTVPRRVLWITAQGRFADPRTRPLDLRPGAAHLLARAPQLVAVPLALEYPFWGEKRPEALALFGRAIEARPGERPAEIADRLEAGLTEAADHLAGLSMARDPSAFRAVIGGARGVGGVYGLWQRGRAALDGRTHAPDHVPDPTPDPAPDPAKEN</sequence>
<dbReference type="OrthoDB" id="152799at2"/>
<dbReference type="AlphaFoldDB" id="A0A1G7FW41"/>